<dbReference type="InterPro" id="IPR029044">
    <property type="entry name" value="Nucleotide-diphossugar_trans"/>
</dbReference>
<evidence type="ECO:0000259" key="9">
    <source>
        <dbReference type="Pfam" id="PF12804"/>
    </source>
</evidence>
<protein>
    <submittedName>
        <fullName evidence="10">Molybdenum cofactor guanylyltransferase</fullName>
    </submittedName>
</protein>
<feature type="region of interest" description="Disordered" evidence="8">
    <location>
        <begin position="1"/>
        <end position="39"/>
    </location>
</feature>
<evidence type="ECO:0000256" key="5">
    <source>
        <dbReference type="ARBA" id="ARBA00022842"/>
    </source>
</evidence>
<keyword evidence="6" id="KW-0342">GTP-binding</keyword>
<dbReference type="GO" id="GO:0016779">
    <property type="term" value="F:nucleotidyltransferase activity"/>
    <property type="evidence" value="ECO:0007669"/>
    <property type="project" value="UniProtKB-KW"/>
</dbReference>
<dbReference type="SUPFAM" id="SSF53448">
    <property type="entry name" value="Nucleotide-diphospho-sugar transferases"/>
    <property type="match status" value="1"/>
</dbReference>
<evidence type="ECO:0000256" key="7">
    <source>
        <dbReference type="ARBA" id="ARBA00023150"/>
    </source>
</evidence>
<keyword evidence="5" id="KW-0460">Magnesium</keyword>
<dbReference type="InterPro" id="IPR025877">
    <property type="entry name" value="MobA-like_NTP_Trfase"/>
</dbReference>
<evidence type="ECO:0000256" key="1">
    <source>
        <dbReference type="ARBA" id="ARBA00022490"/>
    </source>
</evidence>
<evidence type="ECO:0000256" key="2">
    <source>
        <dbReference type="ARBA" id="ARBA00022679"/>
    </source>
</evidence>
<gene>
    <name evidence="10" type="ORF">DQ384_19240</name>
</gene>
<dbReference type="Pfam" id="PF12804">
    <property type="entry name" value="NTP_transf_3"/>
    <property type="match status" value="1"/>
</dbReference>
<dbReference type="GO" id="GO:0006777">
    <property type="term" value="P:Mo-molybdopterin cofactor biosynthetic process"/>
    <property type="evidence" value="ECO:0007669"/>
    <property type="project" value="UniProtKB-KW"/>
</dbReference>
<keyword evidence="3" id="KW-0479">Metal-binding</keyword>
<dbReference type="PANTHER" id="PTHR19136:SF81">
    <property type="entry name" value="MOLYBDENUM COFACTOR GUANYLYLTRANSFERASE"/>
    <property type="match status" value="1"/>
</dbReference>
<dbReference type="Gene3D" id="3.90.550.10">
    <property type="entry name" value="Spore Coat Polysaccharide Biosynthesis Protein SpsA, Chain A"/>
    <property type="match status" value="1"/>
</dbReference>
<feature type="domain" description="MobA-like NTP transferase" evidence="9">
    <location>
        <begin position="60"/>
        <end position="211"/>
    </location>
</feature>
<evidence type="ECO:0000313" key="10">
    <source>
        <dbReference type="EMBL" id="RCG29714.1"/>
    </source>
</evidence>
<keyword evidence="4" id="KW-0547">Nucleotide-binding</keyword>
<dbReference type="OrthoDB" id="4735656at2"/>
<name>A0A367FHD6_9ACTN</name>
<keyword evidence="10" id="KW-0548">Nucleotidyltransferase</keyword>
<dbReference type="GO" id="GO:0046872">
    <property type="term" value="F:metal ion binding"/>
    <property type="evidence" value="ECO:0007669"/>
    <property type="project" value="UniProtKB-KW"/>
</dbReference>
<keyword evidence="1" id="KW-0963">Cytoplasm</keyword>
<sequence>MPPGGRAEAGDRADADDREAAGDHRPPFQALHGPSGCAWRPGEVGDRAGVSEGSYGPYDAVVLAGGEARRLGAFARGDKPGVTVGGLALIERVAAAVTGAARLIVVGPARDGLPRAEFVREDPPGGGPVPAARAGLARVSAPWTALLAADLPFLMPGHLAALREAAGSGPGAVLVDDEGREQWLTGVWRTDVLTGALAAYAGRSLRGVLGPLEPVRLGLPVGDGERVPWFDCDTIDDVKDARRRLTPTSGES</sequence>
<dbReference type="InterPro" id="IPR013482">
    <property type="entry name" value="Molybde_CF_guanTrfase"/>
</dbReference>
<dbReference type="PANTHER" id="PTHR19136">
    <property type="entry name" value="MOLYBDENUM COFACTOR GUANYLYLTRANSFERASE"/>
    <property type="match status" value="1"/>
</dbReference>
<organism evidence="10 11">
    <name type="scientific">Sphaerisporangium album</name>
    <dbReference type="NCBI Taxonomy" id="509200"/>
    <lineage>
        <taxon>Bacteria</taxon>
        <taxon>Bacillati</taxon>
        <taxon>Actinomycetota</taxon>
        <taxon>Actinomycetes</taxon>
        <taxon>Streptosporangiales</taxon>
        <taxon>Streptosporangiaceae</taxon>
        <taxon>Sphaerisporangium</taxon>
    </lineage>
</organism>
<dbReference type="GO" id="GO:0005525">
    <property type="term" value="F:GTP binding"/>
    <property type="evidence" value="ECO:0007669"/>
    <property type="project" value="UniProtKB-KW"/>
</dbReference>
<keyword evidence="7" id="KW-0501">Molybdenum cofactor biosynthesis</keyword>
<reference evidence="10 11" key="1">
    <citation type="submission" date="2018-06" db="EMBL/GenBank/DDBJ databases">
        <title>Sphaerisporangium craniellae sp. nov., isolated from a marine sponge in the South China Sea.</title>
        <authorList>
            <person name="Li L."/>
        </authorList>
    </citation>
    <scope>NUCLEOTIDE SEQUENCE [LARGE SCALE GENOMIC DNA]</scope>
    <source>
        <strain evidence="10 11">CCTCC AA 208026</strain>
    </source>
</reference>
<dbReference type="CDD" id="cd02503">
    <property type="entry name" value="MobA"/>
    <property type="match status" value="1"/>
</dbReference>
<dbReference type="Proteomes" id="UP000253094">
    <property type="component" value="Unassembled WGS sequence"/>
</dbReference>
<proteinExistence type="predicted"/>
<feature type="compositionally biased region" description="Basic and acidic residues" evidence="8">
    <location>
        <begin position="8"/>
        <end position="26"/>
    </location>
</feature>
<keyword evidence="11" id="KW-1185">Reference proteome</keyword>
<evidence type="ECO:0000256" key="6">
    <source>
        <dbReference type="ARBA" id="ARBA00023134"/>
    </source>
</evidence>
<dbReference type="EMBL" id="QOIL01000010">
    <property type="protein sequence ID" value="RCG29714.1"/>
    <property type="molecule type" value="Genomic_DNA"/>
</dbReference>
<dbReference type="AlphaFoldDB" id="A0A367FHD6"/>
<keyword evidence="2 10" id="KW-0808">Transferase</keyword>
<comment type="caution">
    <text evidence="10">The sequence shown here is derived from an EMBL/GenBank/DDBJ whole genome shotgun (WGS) entry which is preliminary data.</text>
</comment>
<evidence type="ECO:0000256" key="4">
    <source>
        <dbReference type="ARBA" id="ARBA00022741"/>
    </source>
</evidence>
<evidence type="ECO:0000313" key="11">
    <source>
        <dbReference type="Proteomes" id="UP000253094"/>
    </source>
</evidence>
<evidence type="ECO:0000256" key="8">
    <source>
        <dbReference type="SAM" id="MobiDB-lite"/>
    </source>
</evidence>
<evidence type="ECO:0000256" key="3">
    <source>
        <dbReference type="ARBA" id="ARBA00022723"/>
    </source>
</evidence>
<accession>A0A367FHD6</accession>